<dbReference type="SUPFAM" id="SSF103473">
    <property type="entry name" value="MFS general substrate transporter"/>
    <property type="match status" value="1"/>
</dbReference>
<gene>
    <name evidence="7" type="ORF">A1O1_05706</name>
</gene>
<dbReference type="OrthoDB" id="5215911at2759"/>
<evidence type="ECO:0000256" key="3">
    <source>
        <dbReference type="ARBA" id="ARBA00022989"/>
    </source>
</evidence>
<feature type="compositionally biased region" description="Polar residues" evidence="5">
    <location>
        <begin position="275"/>
        <end position="289"/>
    </location>
</feature>
<organism evidence="7 8">
    <name type="scientific">Capronia coronata CBS 617.96</name>
    <dbReference type="NCBI Taxonomy" id="1182541"/>
    <lineage>
        <taxon>Eukaryota</taxon>
        <taxon>Fungi</taxon>
        <taxon>Dikarya</taxon>
        <taxon>Ascomycota</taxon>
        <taxon>Pezizomycotina</taxon>
        <taxon>Eurotiomycetes</taxon>
        <taxon>Chaetothyriomycetidae</taxon>
        <taxon>Chaetothyriales</taxon>
        <taxon>Herpotrichiellaceae</taxon>
        <taxon>Capronia</taxon>
    </lineage>
</organism>
<dbReference type="Proteomes" id="UP000019484">
    <property type="component" value="Unassembled WGS sequence"/>
</dbReference>
<evidence type="ECO:0000313" key="7">
    <source>
        <dbReference type="EMBL" id="EXJ85342.1"/>
    </source>
</evidence>
<feature type="transmembrane region" description="Helical" evidence="6">
    <location>
        <begin position="466"/>
        <end position="493"/>
    </location>
</feature>
<evidence type="ECO:0000256" key="1">
    <source>
        <dbReference type="ARBA" id="ARBA00004141"/>
    </source>
</evidence>
<dbReference type="GO" id="GO:0022857">
    <property type="term" value="F:transmembrane transporter activity"/>
    <property type="evidence" value="ECO:0007669"/>
    <property type="project" value="InterPro"/>
</dbReference>
<feature type="transmembrane region" description="Helical" evidence="6">
    <location>
        <begin position="534"/>
        <end position="554"/>
    </location>
</feature>
<feature type="region of interest" description="Disordered" evidence="5">
    <location>
        <begin position="274"/>
        <end position="304"/>
    </location>
</feature>
<sequence>MSDPFTHDEAGTTTLWPPGTVRLEDLNRSAGRDIILHPRPTTDPNDPLNWPNRRKYWNFGLAVLYVAMVAEFINASTPTWGPMNKQLGYSYTILNDSYAVGCAALGLGSLLLIPVALKFGRRPVYIFSTVLQFALSIWSAKMETVADLMVINILQCFFGSLAETIVQMTIADLFFVHQRGRMNGLYIWVYLLATYMGSFIAGYVAKGQGWRWVWWWNAVFFGVCVFIVVFGYEETKYIPPLNASSPPAVTTEIENPPTTASPEHLTSEKEANIAEGNSSIDGPTKTGSSPVLKPSLSLQASRDDRPGNIYHITIDPNIPMKTYWQRLALTTTTSGAGVPHNSFIRHMYQPLILLVTIPGIGYAALVYGILVGLGDIMSTTLSTYLPQAPYNFNSDQVGLMALPRMIGVSIGALVVGPISDWWIVYFSRTKNGGVYDPETRLWCIMPFLPFIPAGALLFGIGLSHHVAWPVIAVGLALYSIGLAAIQSLVITYVTDSYKEVIGDALVAVTVIRNSFSTAFVFALTPWVAAVSIQWVLVTILLIACLILSGLGIFIKYGKTFRDRCAATYEYYAQRQYQERV</sequence>
<proteinExistence type="predicted"/>
<dbReference type="Gene3D" id="1.20.1250.20">
    <property type="entry name" value="MFS general substrate transporter like domains"/>
    <property type="match status" value="1"/>
</dbReference>
<feature type="transmembrane region" description="Helical" evidence="6">
    <location>
        <begin position="351"/>
        <end position="373"/>
    </location>
</feature>
<dbReference type="RefSeq" id="XP_007724780.1">
    <property type="nucleotide sequence ID" value="XM_007726590.1"/>
</dbReference>
<dbReference type="InterPro" id="IPR036259">
    <property type="entry name" value="MFS_trans_sf"/>
</dbReference>
<dbReference type="AlphaFoldDB" id="W9XXW3"/>
<evidence type="ECO:0000256" key="6">
    <source>
        <dbReference type="SAM" id="Phobius"/>
    </source>
</evidence>
<feature type="transmembrane region" description="Helical" evidence="6">
    <location>
        <begin position="187"/>
        <end position="206"/>
    </location>
</feature>
<dbReference type="STRING" id="1182541.W9XXW3"/>
<reference evidence="7 8" key="1">
    <citation type="submission" date="2013-03" db="EMBL/GenBank/DDBJ databases">
        <title>The Genome Sequence of Capronia coronata CBS 617.96.</title>
        <authorList>
            <consortium name="The Broad Institute Genomics Platform"/>
            <person name="Cuomo C."/>
            <person name="de Hoog S."/>
            <person name="Gorbushina A."/>
            <person name="Walker B."/>
            <person name="Young S.K."/>
            <person name="Zeng Q."/>
            <person name="Gargeya S."/>
            <person name="Fitzgerald M."/>
            <person name="Haas B."/>
            <person name="Abouelleil A."/>
            <person name="Allen A.W."/>
            <person name="Alvarado L."/>
            <person name="Arachchi H.M."/>
            <person name="Berlin A.M."/>
            <person name="Chapman S.B."/>
            <person name="Gainer-Dewar J."/>
            <person name="Goldberg J."/>
            <person name="Griggs A."/>
            <person name="Gujja S."/>
            <person name="Hansen M."/>
            <person name="Howarth C."/>
            <person name="Imamovic A."/>
            <person name="Ireland A."/>
            <person name="Larimer J."/>
            <person name="McCowan C."/>
            <person name="Murphy C."/>
            <person name="Pearson M."/>
            <person name="Poon T.W."/>
            <person name="Priest M."/>
            <person name="Roberts A."/>
            <person name="Saif S."/>
            <person name="Shea T."/>
            <person name="Sisk P."/>
            <person name="Sykes S."/>
            <person name="Wortman J."/>
            <person name="Nusbaum C."/>
            <person name="Birren B."/>
        </authorList>
    </citation>
    <scope>NUCLEOTIDE SEQUENCE [LARGE SCALE GENOMIC DNA]</scope>
    <source>
        <strain evidence="7 8">CBS 617.96</strain>
    </source>
</reference>
<feature type="transmembrane region" description="Helical" evidence="6">
    <location>
        <begin position="212"/>
        <end position="232"/>
    </location>
</feature>
<dbReference type="Pfam" id="PF07690">
    <property type="entry name" value="MFS_1"/>
    <property type="match status" value="1"/>
</dbReference>
<keyword evidence="2 6" id="KW-0812">Transmembrane</keyword>
<evidence type="ECO:0000313" key="8">
    <source>
        <dbReference type="Proteomes" id="UP000019484"/>
    </source>
</evidence>
<comment type="caution">
    <text evidence="7">The sequence shown here is derived from an EMBL/GenBank/DDBJ whole genome shotgun (WGS) entry which is preliminary data.</text>
</comment>
<evidence type="ECO:0000256" key="5">
    <source>
        <dbReference type="SAM" id="MobiDB-lite"/>
    </source>
</evidence>
<feature type="transmembrane region" description="Helical" evidence="6">
    <location>
        <begin position="56"/>
        <end position="77"/>
    </location>
</feature>
<feature type="transmembrane region" description="Helical" evidence="6">
    <location>
        <begin position="405"/>
        <end position="427"/>
    </location>
</feature>
<protein>
    <recommendedName>
        <fullName evidence="9">Major facilitator superfamily (MFS) profile domain-containing protein</fullName>
    </recommendedName>
</protein>
<evidence type="ECO:0008006" key="9">
    <source>
        <dbReference type="Google" id="ProtNLM"/>
    </source>
</evidence>
<evidence type="ECO:0000256" key="2">
    <source>
        <dbReference type="ARBA" id="ARBA00022692"/>
    </source>
</evidence>
<feature type="transmembrane region" description="Helical" evidence="6">
    <location>
        <begin position="97"/>
        <end position="117"/>
    </location>
</feature>
<dbReference type="PANTHER" id="PTHR23502">
    <property type="entry name" value="MAJOR FACILITATOR SUPERFAMILY"/>
    <property type="match status" value="1"/>
</dbReference>
<accession>W9XXW3</accession>
<dbReference type="HOGENOM" id="CLU_008455_13_3_1"/>
<evidence type="ECO:0000256" key="4">
    <source>
        <dbReference type="ARBA" id="ARBA00023136"/>
    </source>
</evidence>
<name>W9XXW3_9EURO</name>
<keyword evidence="8" id="KW-1185">Reference proteome</keyword>
<dbReference type="InterPro" id="IPR011701">
    <property type="entry name" value="MFS"/>
</dbReference>
<dbReference type="GeneID" id="19160579"/>
<dbReference type="EMBL" id="AMWN01000005">
    <property type="protein sequence ID" value="EXJ85342.1"/>
    <property type="molecule type" value="Genomic_DNA"/>
</dbReference>
<feature type="transmembrane region" description="Helical" evidence="6">
    <location>
        <begin position="505"/>
        <end position="528"/>
    </location>
</feature>
<feature type="transmembrane region" description="Helical" evidence="6">
    <location>
        <begin position="439"/>
        <end position="460"/>
    </location>
</feature>
<dbReference type="GO" id="GO:0005886">
    <property type="term" value="C:plasma membrane"/>
    <property type="evidence" value="ECO:0007669"/>
    <property type="project" value="TreeGrafter"/>
</dbReference>
<dbReference type="PANTHER" id="PTHR23502:SF50">
    <property type="entry name" value="TRANSPORTER, PUTATIVE (AFU_ORTHOLOGUE AFUA_5G00430)-RELATED"/>
    <property type="match status" value="1"/>
</dbReference>
<comment type="subcellular location">
    <subcellularLocation>
        <location evidence="1">Membrane</location>
        <topology evidence="1">Multi-pass membrane protein</topology>
    </subcellularLocation>
</comment>
<keyword evidence="4 6" id="KW-0472">Membrane</keyword>
<dbReference type="eggNOG" id="KOG0255">
    <property type="taxonomic scope" value="Eukaryota"/>
</dbReference>
<keyword evidence="3 6" id="KW-1133">Transmembrane helix</keyword>